<dbReference type="AlphaFoldDB" id="A0A9Q9AWU2"/>
<evidence type="ECO:0000313" key="1">
    <source>
        <dbReference type="EMBL" id="USW54638.1"/>
    </source>
</evidence>
<name>A0A9Q9AWU2_9PEZI</name>
<organism evidence="1 2">
    <name type="scientific">Septoria linicola</name>
    <dbReference type="NCBI Taxonomy" id="215465"/>
    <lineage>
        <taxon>Eukaryota</taxon>
        <taxon>Fungi</taxon>
        <taxon>Dikarya</taxon>
        <taxon>Ascomycota</taxon>
        <taxon>Pezizomycotina</taxon>
        <taxon>Dothideomycetes</taxon>
        <taxon>Dothideomycetidae</taxon>
        <taxon>Mycosphaerellales</taxon>
        <taxon>Mycosphaerellaceae</taxon>
        <taxon>Septoria</taxon>
    </lineage>
</organism>
<reference evidence="1" key="1">
    <citation type="submission" date="2022-06" db="EMBL/GenBank/DDBJ databases">
        <title>Complete genome sequences of two strains of the flax pathogen Septoria linicola.</title>
        <authorList>
            <person name="Lapalu N."/>
            <person name="Simon A."/>
            <person name="Demenou B."/>
            <person name="Paumier D."/>
            <person name="Guillot M.-P."/>
            <person name="Gout L."/>
            <person name="Valade R."/>
        </authorList>
    </citation>
    <scope>NUCLEOTIDE SEQUENCE</scope>
    <source>
        <strain evidence="1">SE15195</strain>
    </source>
</reference>
<proteinExistence type="predicted"/>
<sequence>MGSTLSLERARTHEKIMGSLISTRCSARNPRSHEFRATFDGWADFEIFINSLTYIFLPKGLDWLRQHKYKVCFTYREMDKLYDVTLVAIDVESGAVDAKIESSQGAADKVDAFKAWKEHVQCKLGDISVSVPEEVVESHVGKRQAPPPYKTFY</sequence>
<accession>A0A9Q9AWU2</accession>
<dbReference type="Proteomes" id="UP001056384">
    <property type="component" value="Chromosome 6"/>
</dbReference>
<keyword evidence="2" id="KW-1185">Reference proteome</keyword>
<dbReference type="EMBL" id="CP099423">
    <property type="protein sequence ID" value="USW54638.1"/>
    <property type="molecule type" value="Genomic_DNA"/>
</dbReference>
<evidence type="ECO:0000313" key="2">
    <source>
        <dbReference type="Proteomes" id="UP001056384"/>
    </source>
</evidence>
<gene>
    <name evidence="1" type="ORF">Slin15195_G079570</name>
</gene>
<protein>
    <submittedName>
        <fullName evidence="1">Uncharacterized protein</fullName>
    </submittedName>
</protein>